<dbReference type="PROSITE" id="PS51367">
    <property type="entry name" value="THAUMATIN_2"/>
    <property type="match status" value="1"/>
</dbReference>
<dbReference type="Pfam" id="PF00314">
    <property type="entry name" value="Thaumatin"/>
    <property type="match status" value="1"/>
</dbReference>
<name>A0AA38LJH7_TAXCH</name>
<dbReference type="SMART" id="SM00205">
    <property type="entry name" value="THN"/>
    <property type="match status" value="1"/>
</dbReference>
<feature type="non-terminal residue" evidence="4">
    <location>
        <position position="208"/>
    </location>
</feature>
<dbReference type="PRINTS" id="PR00347">
    <property type="entry name" value="THAUMATIN"/>
</dbReference>
<dbReference type="SUPFAM" id="SSF49870">
    <property type="entry name" value="Osmotin, thaumatin-like protein"/>
    <property type="match status" value="1"/>
</dbReference>
<protein>
    <recommendedName>
        <fullName evidence="6">Thaumatin-like protein</fullName>
    </recommendedName>
</protein>
<dbReference type="InterPro" id="IPR017949">
    <property type="entry name" value="Thaumatin_CS"/>
</dbReference>
<keyword evidence="5" id="KW-1185">Reference proteome</keyword>
<proteinExistence type="predicted"/>
<dbReference type="InterPro" id="IPR037176">
    <property type="entry name" value="Osmotin/thaumatin-like_sf"/>
</dbReference>
<feature type="disulfide bond" evidence="3">
    <location>
        <begin position="173"/>
        <end position="183"/>
    </location>
</feature>
<dbReference type="Proteomes" id="UP000824469">
    <property type="component" value="Unassembled WGS sequence"/>
</dbReference>
<comment type="caution">
    <text evidence="4">The sequence shown here is derived from an EMBL/GenBank/DDBJ whole genome shotgun (WGS) entry which is preliminary data.</text>
</comment>
<dbReference type="InterPro" id="IPR001938">
    <property type="entry name" value="Thaumatin"/>
</dbReference>
<evidence type="ECO:0000256" key="1">
    <source>
        <dbReference type="ARBA" id="ARBA00022821"/>
    </source>
</evidence>
<feature type="disulfide bond" evidence="3">
    <location>
        <begin position="75"/>
        <end position="81"/>
    </location>
</feature>
<dbReference type="PROSITE" id="PS00316">
    <property type="entry name" value="THAUMATIN_1"/>
    <property type="match status" value="1"/>
</dbReference>
<dbReference type="OMA" id="TDICPRE"/>
<dbReference type="PIRSF" id="PIRSF002703">
    <property type="entry name" value="Thaumatin"/>
    <property type="match status" value="1"/>
</dbReference>
<dbReference type="GO" id="GO:0006952">
    <property type="term" value="P:defense response"/>
    <property type="evidence" value="ECO:0007669"/>
    <property type="project" value="UniProtKB-KW"/>
</dbReference>
<gene>
    <name evidence="4" type="ORF">KI387_007166</name>
</gene>
<evidence type="ECO:0008006" key="6">
    <source>
        <dbReference type="Google" id="ProtNLM"/>
    </source>
</evidence>
<evidence type="ECO:0000313" key="5">
    <source>
        <dbReference type="Proteomes" id="UP000824469"/>
    </source>
</evidence>
<dbReference type="AlphaFoldDB" id="A0AA38LJH7"/>
<feature type="disulfide bond" evidence="3">
    <location>
        <begin position="163"/>
        <end position="172"/>
    </location>
</feature>
<dbReference type="EMBL" id="JAHRHJ020000002">
    <property type="protein sequence ID" value="KAH9326988.1"/>
    <property type="molecule type" value="Genomic_DNA"/>
</dbReference>
<dbReference type="Gene3D" id="2.60.110.10">
    <property type="entry name" value="Thaumatin"/>
    <property type="match status" value="1"/>
</dbReference>
<keyword evidence="2" id="KW-0568">Pathogenesis-related protein</keyword>
<feature type="non-terminal residue" evidence="4">
    <location>
        <position position="1"/>
    </location>
</feature>
<evidence type="ECO:0000313" key="4">
    <source>
        <dbReference type="EMBL" id="KAH9326988.1"/>
    </source>
</evidence>
<evidence type="ECO:0000256" key="3">
    <source>
        <dbReference type="PIRSR" id="PIRSR002703-1"/>
    </source>
</evidence>
<keyword evidence="1" id="KW-0611">Plant defense</keyword>
<sequence>AMKLTVVNNCSFGVWPGVQPNGGHNILMEGGFPLSPSEQRTVDVGSSYWTGRVWGRTGCAFDPATGKGTCSTGDCAGLLACNGLGGSPATLAQLVLNDREGYSSYSVSIVDGFNLPVAVTPVGGRGRCAPVGCGSRALVTGGGCPKELRVVRAGEVVACNSACRAFGLDVFCCTNSFGSREACQPTLYSLWFKKECPNAYTYAHDNPA</sequence>
<evidence type="ECO:0000256" key="2">
    <source>
        <dbReference type="ARBA" id="ARBA00023265"/>
    </source>
</evidence>
<feature type="disulfide bond" evidence="3">
    <location>
        <begin position="59"/>
        <end position="70"/>
    </location>
</feature>
<accession>A0AA38LJH7</accession>
<feature type="disulfide bond" evidence="3">
    <location>
        <begin position="144"/>
        <end position="159"/>
    </location>
</feature>
<reference evidence="4 5" key="1">
    <citation type="journal article" date="2021" name="Nat. Plants">
        <title>The Taxus genome provides insights into paclitaxel biosynthesis.</title>
        <authorList>
            <person name="Xiong X."/>
            <person name="Gou J."/>
            <person name="Liao Q."/>
            <person name="Li Y."/>
            <person name="Zhou Q."/>
            <person name="Bi G."/>
            <person name="Li C."/>
            <person name="Du R."/>
            <person name="Wang X."/>
            <person name="Sun T."/>
            <person name="Guo L."/>
            <person name="Liang H."/>
            <person name="Lu P."/>
            <person name="Wu Y."/>
            <person name="Zhang Z."/>
            <person name="Ro D.K."/>
            <person name="Shang Y."/>
            <person name="Huang S."/>
            <person name="Yan J."/>
        </authorList>
    </citation>
    <scope>NUCLEOTIDE SEQUENCE [LARGE SCALE GENOMIC DNA]</scope>
    <source>
        <strain evidence="4">Ta-2019</strain>
    </source>
</reference>
<organism evidence="4 5">
    <name type="scientific">Taxus chinensis</name>
    <name type="common">Chinese yew</name>
    <name type="synonym">Taxus wallichiana var. chinensis</name>
    <dbReference type="NCBI Taxonomy" id="29808"/>
    <lineage>
        <taxon>Eukaryota</taxon>
        <taxon>Viridiplantae</taxon>
        <taxon>Streptophyta</taxon>
        <taxon>Embryophyta</taxon>
        <taxon>Tracheophyta</taxon>
        <taxon>Spermatophyta</taxon>
        <taxon>Pinopsida</taxon>
        <taxon>Pinidae</taxon>
        <taxon>Conifers II</taxon>
        <taxon>Cupressales</taxon>
        <taxon>Taxaceae</taxon>
        <taxon>Taxus</taxon>
    </lineage>
</organism>
<keyword evidence="3" id="KW-1015">Disulfide bond</keyword>
<dbReference type="FunFam" id="2.60.110.10:FF:000004">
    <property type="entry name" value="THAUMATIN-LIKE PROTEIN 1"/>
    <property type="match status" value="1"/>
</dbReference>
<feature type="disulfide bond" evidence="3">
    <location>
        <begin position="133"/>
        <end position="196"/>
    </location>
</feature>
<dbReference type="PANTHER" id="PTHR31048">
    <property type="entry name" value="OS03G0233200 PROTEIN"/>
    <property type="match status" value="1"/>
</dbReference>